<sequence>MPRPANVSIDLGNGYDDREDYLEDQMGYDEIESEGEELDLLERQRDGVAKKKSSDGSPDGPDSGKKDGKEKEGEKKKRVKRERLPGEEPIYPRAKLNAARLCGPTGLNELVKEFVDVRWKGKGHEDDDLMLLMSKLEGWTHRLYPRFNFDDVLEKVEGLGAKKEVRTTVKKLLLNMPTQPEDFIGEGIRESDYSTLPVASAAVPNPLPANFFIPAPKTSTASASASGNQQRIAPPARPSGPSDGWDDDDFFESFMPTPAELDKLTEPTSERSGVAEDTATVLGDRSASGRVSHQDADIDMLDSVDDAMDLINDLIND</sequence>
<evidence type="ECO:0000256" key="7">
    <source>
        <dbReference type="SAM" id="MobiDB-lite"/>
    </source>
</evidence>
<dbReference type="AlphaFoldDB" id="A0A1W0X1C4"/>
<proteinExistence type="inferred from homology"/>
<dbReference type="InterPro" id="IPR012923">
    <property type="entry name" value="Csm3"/>
</dbReference>
<comment type="similarity">
    <text evidence="2 6">Belongs to the CSM3 family.</text>
</comment>
<name>A0A1W0X1C4_HYPEX</name>
<dbReference type="PANTHER" id="PTHR13220:SF11">
    <property type="entry name" value="TIMELESS-INTERACTING PROTEIN"/>
    <property type="match status" value="1"/>
</dbReference>
<reference evidence="10" key="1">
    <citation type="submission" date="2017-01" db="EMBL/GenBank/DDBJ databases">
        <title>Comparative genomics of anhydrobiosis in the tardigrade Hypsibius dujardini.</title>
        <authorList>
            <person name="Yoshida Y."/>
            <person name="Koutsovoulos G."/>
            <person name="Laetsch D."/>
            <person name="Stevens L."/>
            <person name="Kumar S."/>
            <person name="Horikawa D."/>
            <person name="Ishino K."/>
            <person name="Komine S."/>
            <person name="Tomita M."/>
            <person name="Blaxter M."/>
            <person name="Arakawa K."/>
        </authorList>
    </citation>
    <scope>NUCLEOTIDE SEQUENCE [LARGE SCALE GENOMIC DNA]</scope>
    <source>
        <strain evidence="10">Z151</strain>
    </source>
</reference>
<feature type="compositionally biased region" description="Basic and acidic residues" evidence="7">
    <location>
        <begin position="40"/>
        <end position="54"/>
    </location>
</feature>
<evidence type="ECO:0000313" key="9">
    <source>
        <dbReference type="EMBL" id="OQV21092.1"/>
    </source>
</evidence>
<evidence type="ECO:0000256" key="6">
    <source>
        <dbReference type="RuleBase" id="RU366049"/>
    </source>
</evidence>
<keyword evidence="4 6" id="KW-0539">Nucleus</keyword>
<dbReference type="Pfam" id="PF07962">
    <property type="entry name" value="Swi3"/>
    <property type="match status" value="1"/>
</dbReference>
<dbReference type="GO" id="GO:0031297">
    <property type="term" value="P:replication fork processing"/>
    <property type="evidence" value="ECO:0007669"/>
    <property type="project" value="UniProtKB-UniRule"/>
</dbReference>
<feature type="compositionally biased region" description="Acidic residues" evidence="7">
    <location>
        <begin position="17"/>
        <end position="39"/>
    </location>
</feature>
<feature type="domain" description="Chromosome segregation in meiosis protein 3" evidence="8">
    <location>
        <begin position="95"/>
        <end position="174"/>
    </location>
</feature>
<evidence type="ECO:0000256" key="4">
    <source>
        <dbReference type="ARBA" id="ARBA00023242"/>
    </source>
</evidence>
<dbReference type="OrthoDB" id="437078at2759"/>
<dbReference type="GO" id="GO:0043111">
    <property type="term" value="P:replication fork arrest"/>
    <property type="evidence" value="ECO:0007669"/>
    <property type="project" value="TreeGrafter"/>
</dbReference>
<protein>
    <recommendedName>
        <fullName evidence="6">TIMELESS-interacting protein</fullName>
    </recommendedName>
</protein>
<comment type="subcellular location">
    <subcellularLocation>
        <location evidence="1 6">Nucleus</location>
    </subcellularLocation>
</comment>
<accession>A0A1W0X1C4</accession>
<dbReference type="PANTHER" id="PTHR13220">
    <property type="entry name" value="TIMELESS INTERACTING-RELATED"/>
    <property type="match status" value="1"/>
</dbReference>
<comment type="caution">
    <text evidence="9">The sequence shown here is derived from an EMBL/GenBank/DDBJ whole genome shotgun (WGS) entry which is preliminary data.</text>
</comment>
<dbReference type="GO" id="GO:0031298">
    <property type="term" value="C:replication fork protection complex"/>
    <property type="evidence" value="ECO:0007669"/>
    <property type="project" value="TreeGrafter"/>
</dbReference>
<evidence type="ECO:0000256" key="3">
    <source>
        <dbReference type="ARBA" id="ARBA00022763"/>
    </source>
</evidence>
<gene>
    <name evidence="9" type="ORF">BV898_04856</name>
</gene>
<comment type="function">
    <text evidence="6">Plays an important role in the control of DNA replication and the maintenance of replication fork stability.</text>
</comment>
<evidence type="ECO:0000259" key="8">
    <source>
        <dbReference type="Pfam" id="PF07962"/>
    </source>
</evidence>
<dbReference type="GO" id="GO:0003677">
    <property type="term" value="F:DNA binding"/>
    <property type="evidence" value="ECO:0007669"/>
    <property type="project" value="TreeGrafter"/>
</dbReference>
<keyword evidence="3 6" id="KW-0227">DNA damage</keyword>
<keyword evidence="10" id="KW-1185">Reference proteome</keyword>
<feature type="compositionally biased region" description="Basic and acidic residues" evidence="7">
    <location>
        <begin position="62"/>
        <end position="75"/>
    </location>
</feature>
<feature type="compositionally biased region" description="Basic and acidic residues" evidence="7">
    <location>
        <begin position="260"/>
        <end position="269"/>
    </location>
</feature>
<dbReference type="Proteomes" id="UP000192578">
    <property type="component" value="Unassembled WGS sequence"/>
</dbReference>
<dbReference type="GO" id="GO:0000076">
    <property type="term" value="P:DNA replication checkpoint signaling"/>
    <property type="evidence" value="ECO:0007669"/>
    <property type="project" value="UniProtKB-UniRule"/>
</dbReference>
<dbReference type="InterPro" id="IPR040038">
    <property type="entry name" value="TIPIN/Csm3/Swi3"/>
</dbReference>
<dbReference type="EMBL" id="MTYJ01000025">
    <property type="protein sequence ID" value="OQV21092.1"/>
    <property type="molecule type" value="Genomic_DNA"/>
</dbReference>
<feature type="region of interest" description="Disordered" evidence="7">
    <location>
        <begin position="218"/>
        <end position="295"/>
    </location>
</feature>
<evidence type="ECO:0000256" key="2">
    <source>
        <dbReference type="ARBA" id="ARBA00006075"/>
    </source>
</evidence>
<organism evidence="9 10">
    <name type="scientific">Hypsibius exemplaris</name>
    <name type="common">Freshwater tardigrade</name>
    <dbReference type="NCBI Taxonomy" id="2072580"/>
    <lineage>
        <taxon>Eukaryota</taxon>
        <taxon>Metazoa</taxon>
        <taxon>Ecdysozoa</taxon>
        <taxon>Tardigrada</taxon>
        <taxon>Eutardigrada</taxon>
        <taxon>Parachela</taxon>
        <taxon>Hypsibioidea</taxon>
        <taxon>Hypsibiidae</taxon>
        <taxon>Hypsibius</taxon>
    </lineage>
</organism>
<keyword evidence="5 6" id="KW-0131">Cell cycle</keyword>
<evidence type="ECO:0000256" key="1">
    <source>
        <dbReference type="ARBA" id="ARBA00004123"/>
    </source>
</evidence>
<evidence type="ECO:0000313" key="10">
    <source>
        <dbReference type="Proteomes" id="UP000192578"/>
    </source>
</evidence>
<dbReference type="GO" id="GO:0006974">
    <property type="term" value="P:DNA damage response"/>
    <property type="evidence" value="ECO:0007669"/>
    <property type="project" value="UniProtKB-KW"/>
</dbReference>
<evidence type="ECO:0000256" key="5">
    <source>
        <dbReference type="ARBA" id="ARBA00023306"/>
    </source>
</evidence>
<feature type="region of interest" description="Disordered" evidence="7">
    <location>
        <begin position="1"/>
        <end position="88"/>
    </location>
</feature>